<protein>
    <recommendedName>
        <fullName evidence="3 6">Beta-galactosidase</fullName>
        <shortName evidence="6">Beta-gal</shortName>
        <ecNumber evidence="3 6">3.2.1.23</ecNumber>
    </recommendedName>
</protein>
<proteinExistence type="inferred from homology"/>
<dbReference type="Gene3D" id="3.40.50.880">
    <property type="match status" value="1"/>
</dbReference>
<feature type="binding site" evidence="9">
    <location>
        <position position="162"/>
    </location>
    <ligand>
        <name>Zn(2+)</name>
        <dbReference type="ChEBI" id="CHEBI:29105"/>
    </ligand>
</feature>
<keyword evidence="9" id="KW-0862">Zinc</keyword>
<dbReference type="RefSeq" id="WP_133740206.1">
    <property type="nucleotide sequence ID" value="NZ_SNYN01000002.1"/>
</dbReference>
<dbReference type="InterPro" id="IPR013739">
    <property type="entry name" value="Beta_galactosidase_C"/>
</dbReference>
<dbReference type="InterPro" id="IPR029062">
    <property type="entry name" value="Class_I_gatase-like"/>
</dbReference>
<dbReference type="Gene3D" id="3.20.20.80">
    <property type="entry name" value="Glycosidases"/>
    <property type="match status" value="1"/>
</dbReference>
<comment type="caution">
    <text evidence="13">The sequence shown here is derived from an EMBL/GenBank/DDBJ whole genome shotgun (WGS) entry which is preliminary data.</text>
</comment>
<dbReference type="SUPFAM" id="SSF52317">
    <property type="entry name" value="Class I glutamine amidotransferase-like"/>
    <property type="match status" value="1"/>
</dbReference>
<dbReference type="Pfam" id="PF08533">
    <property type="entry name" value="Glyco_hydro_42C"/>
    <property type="match status" value="1"/>
</dbReference>
<evidence type="ECO:0000256" key="7">
    <source>
        <dbReference type="PIRSR" id="PIRSR001084-1"/>
    </source>
</evidence>
<dbReference type="Proteomes" id="UP000295281">
    <property type="component" value="Unassembled WGS sequence"/>
</dbReference>
<dbReference type="PIRSF" id="PIRSF001084">
    <property type="entry name" value="B-galactosidase"/>
    <property type="match status" value="1"/>
</dbReference>
<keyword evidence="9" id="KW-0479">Metal-binding</keyword>
<evidence type="ECO:0000256" key="4">
    <source>
        <dbReference type="ARBA" id="ARBA00022801"/>
    </source>
</evidence>
<feature type="active site" description="Nucleophile" evidence="7">
    <location>
        <position position="310"/>
    </location>
</feature>
<evidence type="ECO:0000256" key="6">
    <source>
        <dbReference type="PIRNR" id="PIRNR001084"/>
    </source>
</evidence>
<keyword evidence="4 6" id="KW-0378">Hydrolase</keyword>
<evidence type="ECO:0000256" key="9">
    <source>
        <dbReference type="PIRSR" id="PIRSR001084-3"/>
    </source>
</evidence>
<dbReference type="Gene3D" id="2.60.40.1180">
    <property type="entry name" value="Golgi alpha-mannosidase II"/>
    <property type="match status" value="1"/>
</dbReference>
<keyword evidence="5 6" id="KW-0326">Glycosidase</keyword>
<dbReference type="EMBL" id="SNYN01000002">
    <property type="protein sequence ID" value="TDQ54188.1"/>
    <property type="molecule type" value="Genomic_DNA"/>
</dbReference>
<feature type="binding site" evidence="9">
    <location>
        <position position="117"/>
    </location>
    <ligand>
        <name>Zn(2+)</name>
        <dbReference type="ChEBI" id="CHEBI:29105"/>
    </ligand>
</feature>
<dbReference type="GO" id="GO:0009341">
    <property type="term" value="C:beta-galactosidase complex"/>
    <property type="evidence" value="ECO:0007669"/>
    <property type="project" value="InterPro"/>
</dbReference>
<gene>
    <name evidence="13" type="ORF">EV190_10220</name>
</gene>
<evidence type="ECO:0000313" key="14">
    <source>
        <dbReference type="Proteomes" id="UP000295281"/>
    </source>
</evidence>
<feature type="binding site" evidence="8">
    <location>
        <position position="318"/>
    </location>
    <ligand>
        <name>substrate</name>
    </ligand>
</feature>
<name>A0A4R6V5M7_9ACTN</name>
<feature type="binding site" evidence="8">
    <location>
        <position position="113"/>
    </location>
    <ligand>
        <name>substrate</name>
    </ligand>
</feature>
<evidence type="ECO:0000259" key="10">
    <source>
        <dbReference type="Pfam" id="PF02449"/>
    </source>
</evidence>
<dbReference type="GO" id="GO:0046872">
    <property type="term" value="F:metal ion binding"/>
    <property type="evidence" value="ECO:0007669"/>
    <property type="project" value="UniProtKB-KW"/>
</dbReference>
<comment type="similarity">
    <text evidence="2 6">Belongs to the glycosyl hydrolase 42 family.</text>
</comment>
<feature type="binding site" evidence="8">
    <location>
        <position position="151"/>
    </location>
    <ligand>
        <name>substrate</name>
    </ligand>
</feature>
<evidence type="ECO:0000256" key="2">
    <source>
        <dbReference type="ARBA" id="ARBA00005940"/>
    </source>
</evidence>
<feature type="active site" description="Proton donor" evidence="7">
    <location>
        <position position="152"/>
    </location>
</feature>
<evidence type="ECO:0000256" key="5">
    <source>
        <dbReference type="ARBA" id="ARBA00023295"/>
    </source>
</evidence>
<dbReference type="CDD" id="cd03143">
    <property type="entry name" value="A4_beta-galactosidase_middle_domain"/>
    <property type="match status" value="1"/>
</dbReference>
<dbReference type="GO" id="GO:0004565">
    <property type="term" value="F:beta-galactosidase activity"/>
    <property type="evidence" value="ECO:0007669"/>
    <property type="project" value="UniProtKB-EC"/>
</dbReference>
<feature type="domain" description="Glycoside hydrolase family 42 N-terminal" evidence="10">
    <location>
        <begin position="16"/>
        <end position="390"/>
    </location>
</feature>
<dbReference type="InterPro" id="IPR013738">
    <property type="entry name" value="Beta_galactosidase_Trimer"/>
</dbReference>
<dbReference type="InterPro" id="IPR003476">
    <property type="entry name" value="Glyco_hydro_42"/>
</dbReference>
<evidence type="ECO:0000256" key="8">
    <source>
        <dbReference type="PIRSR" id="PIRSR001084-2"/>
    </source>
</evidence>
<dbReference type="SUPFAM" id="SSF51445">
    <property type="entry name" value="(Trans)glycosidases"/>
    <property type="match status" value="1"/>
</dbReference>
<dbReference type="InterPro" id="IPR017853">
    <property type="entry name" value="GH"/>
</dbReference>
<dbReference type="PANTHER" id="PTHR36447">
    <property type="entry name" value="BETA-GALACTOSIDASE GANA"/>
    <property type="match status" value="1"/>
</dbReference>
<dbReference type="AlphaFoldDB" id="A0A4R6V5M7"/>
<dbReference type="Pfam" id="PF02449">
    <property type="entry name" value="Glyco_hydro_42"/>
    <property type="match status" value="1"/>
</dbReference>
<dbReference type="InterPro" id="IPR013780">
    <property type="entry name" value="Glyco_hydro_b"/>
</dbReference>
<feature type="binding site" evidence="9">
    <location>
        <position position="160"/>
    </location>
    <ligand>
        <name>Zn(2+)</name>
        <dbReference type="ChEBI" id="CHEBI:29105"/>
    </ligand>
</feature>
<keyword evidence="14" id="KW-1185">Reference proteome</keyword>
<accession>A0A4R6V5M7</accession>
<evidence type="ECO:0000256" key="3">
    <source>
        <dbReference type="ARBA" id="ARBA00012756"/>
    </source>
</evidence>
<organism evidence="13 14">
    <name type="scientific">Actinorugispora endophytica</name>
    <dbReference type="NCBI Taxonomy" id="1605990"/>
    <lineage>
        <taxon>Bacteria</taxon>
        <taxon>Bacillati</taxon>
        <taxon>Actinomycetota</taxon>
        <taxon>Actinomycetes</taxon>
        <taxon>Streptosporangiales</taxon>
        <taxon>Nocardiopsidaceae</taxon>
        <taxon>Actinorugispora</taxon>
    </lineage>
</organism>
<dbReference type="Pfam" id="PF08532">
    <property type="entry name" value="Glyco_hydro_42M"/>
    <property type="match status" value="1"/>
</dbReference>
<feature type="domain" description="Beta-galactosidase trimerisation" evidence="11">
    <location>
        <begin position="403"/>
        <end position="604"/>
    </location>
</feature>
<evidence type="ECO:0000256" key="1">
    <source>
        <dbReference type="ARBA" id="ARBA00001412"/>
    </source>
</evidence>
<dbReference type="EC" id="3.2.1.23" evidence="3 6"/>
<reference evidence="13 14" key="1">
    <citation type="submission" date="2019-03" db="EMBL/GenBank/DDBJ databases">
        <title>Genomic Encyclopedia of Type Strains, Phase IV (KMG-IV): sequencing the most valuable type-strain genomes for metagenomic binning, comparative biology and taxonomic classification.</title>
        <authorList>
            <person name="Goeker M."/>
        </authorList>
    </citation>
    <scope>NUCLEOTIDE SEQUENCE [LARGE SCALE GENOMIC DNA]</scope>
    <source>
        <strain evidence="13 14">DSM 46770</strain>
    </source>
</reference>
<dbReference type="GO" id="GO:0006012">
    <property type="term" value="P:galactose metabolic process"/>
    <property type="evidence" value="ECO:0007669"/>
    <property type="project" value="InterPro"/>
</dbReference>
<evidence type="ECO:0000259" key="11">
    <source>
        <dbReference type="Pfam" id="PF08532"/>
    </source>
</evidence>
<dbReference type="InterPro" id="IPR013529">
    <property type="entry name" value="Glyco_hydro_42_N"/>
</dbReference>
<sequence>MTRWPREVTGIALGGDYNPEQWSEEVWAEDAALMARAGVGLVTVGVFAWARLEPRPGEYDLGWLDRVLDLLHDHGVRVDLATATAAAPPWLTRLHPEALPVDERGTRYAIGSRQTWCPSSTAYRERSLALVETLATRYADHPALAMWHVSNELGCHNSRCYCDATAAHFRRWLAARYGDVEALNESWGTAFWSQRYDDWDEVVVPSASTAQSNPGQLLDFARFSSDALLEQYTAEAAVLRRITPDVPVTTNFMVNTGTRDMDYARWAAEQDLVSTDHYVDGRVADPPAELSFSASLTRGVARRRPWLLMEHSTSAVNWQPVNYAKVPGEMLRTSLSHVAHGADGVLFFQWRASRAGAERFHSALVPHAGTGSVERPTRRWAEVLELGRVLGEIAEVRGSTVDADVAVLFDWHSWWAVDTHSVPSGELRYLDAPRDVHRALRADGVVADVVPPDADLSRYRVVVVPTLHLCDDDLAPALRRAAEAGAHVVVTYFSGVADPRGHVRLGGYPGAFRDLLGVSAQEFFPLAPGQRVRLDDGSTGTVWTEDLDADDAEVLARYTDGPLPGTPAVTRRAVGRGAAWYVATRLGGSSWRALLGRVRAEAGVHPTAPLRGGEGEVELVRRRADGGGSWLFALNHGRAPARVRARGRDLVSGSDVDGDLVLPAGGSAVVREEP</sequence>
<dbReference type="OrthoDB" id="9800974at2"/>
<feature type="domain" description="Beta-galactosidase C-terminal" evidence="12">
    <location>
        <begin position="620"/>
        <end position="672"/>
    </location>
</feature>
<evidence type="ECO:0000259" key="12">
    <source>
        <dbReference type="Pfam" id="PF08533"/>
    </source>
</evidence>
<comment type="catalytic activity">
    <reaction evidence="1 6">
        <text>Hydrolysis of terminal non-reducing beta-D-galactose residues in beta-D-galactosides.</text>
        <dbReference type="EC" id="3.2.1.23"/>
    </reaction>
</comment>
<evidence type="ECO:0000313" key="13">
    <source>
        <dbReference type="EMBL" id="TDQ54188.1"/>
    </source>
</evidence>
<dbReference type="PANTHER" id="PTHR36447:SF1">
    <property type="entry name" value="BETA-GALACTOSIDASE GANA"/>
    <property type="match status" value="1"/>
</dbReference>